<reference evidence="3" key="1">
    <citation type="submission" date="2025-08" db="UniProtKB">
        <authorList>
            <consortium name="RefSeq"/>
        </authorList>
    </citation>
    <scope>IDENTIFICATION</scope>
    <source>
        <tissue evidence="3">Blood</tissue>
    </source>
</reference>
<dbReference type="KEGG" id="emc:129338871"/>
<feature type="compositionally biased region" description="Basic residues" evidence="1">
    <location>
        <begin position="235"/>
        <end position="252"/>
    </location>
</feature>
<dbReference type="AlphaFoldDB" id="A0AA97K1Y8"/>
<dbReference type="GeneID" id="129338871"/>
<feature type="region of interest" description="Disordered" evidence="1">
    <location>
        <begin position="442"/>
        <end position="472"/>
    </location>
</feature>
<feature type="compositionally biased region" description="Low complexity" evidence="1">
    <location>
        <begin position="664"/>
        <end position="680"/>
    </location>
</feature>
<dbReference type="Proteomes" id="UP001190640">
    <property type="component" value="Chromosome 12"/>
</dbReference>
<evidence type="ECO:0000313" key="3">
    <source>
        <dbReference type="RefSeq" id="XP_054849373.1"/>
    </source>
</evidence>
<accession>A0AA97K1Y8</accession>
<feature type="region of interest" description="Disordered" evidence="1">
    <location>
        <begin position="230"/>
        <end position="262"/>
    </location>
</feature>
<feature type="compositionally biased region" description="Polar residues" evidence="1">
    <location>
        <begin position="128"/>
        <end position="143"/>
    </location>
</feature>
<evidence type="ECO:0000313" key="2">
    <source>
        <dbReference type="Proteomes" id="UP001190640"/>
    </source>
</evidence>
<feature type="region of interest" description="Disordered" evidence="1">
    <location>
        <begin position="715"/>
        <end position="744"/>
    </location>
</feature>
<feature type="region of interest" description="Disordered" evidence="1">
    <location>
        <begin position="662"/>
        <end position="694"/>
    </location>
</feature>
<feature type="compositionally biased region" description="Basic and acidic residues" evidence="1">
    <location>
        <begin position="719"/>
        <end position="743"/>
    </location>
</feature>
<keyword evidence="2" id="KW-1185">Reference proteome</keyword>
<protein>
    <submittedName>
        <fullName evidence="3">Uncharacterized protein LOC129338871</fullName>
    </submittedName>
</protein>
<feature type="region of interest" description="Disordered" evidence="1">
    <location>
        <begin position="120"/>
        <end position="143"/>
    </location>
</feature>
<dbReference type="RefSeq" id="XP_054849373.1">
    <property type="nucleotide sequence ID" value="XM_054993398.1"/>
</dbReference>
<gene>
    <name evidence="3" type="primary">LOC129338871</name>
</gene>
<proteinExistence type="predicted"/>
<feature type="compositionally biased region" description="Polar residues" evidence="1">
    <location>
        <begin position="442"/>
        <end position="455"/>
    </location>
</feature>
<name>A0AA97K1Y8_EUBMA</name>
<feature type="region of interest" description="Disordered" evidence="1">
    <location>
        <begin position="625"/>
        <end position="647"/>
    </location>
</feature>
<sequence>MAAGGGSVSARALARSVAHRLKYYIDVQRKEHSFDSSGLIRDETESSSWYVHATRLVEWEHGRPLEHDFSEVKLEASLRMYMGSAEEYHRKVQESPGKRKILEKFIKEKAQDYVPDRMNEGRAKRTQRQNNWQSTSNLHRNATPSMSAEELQRIISSASKLIVAATSEISPKVLGTTPEIISTQKRSATRSFPSLDRVWKKAPSTQSHHDEAEGIQEGNEEFRTELDQETLQKNVGKKPKATQKRKNVKCRAKPSEMSSNVSHNSYKLNRIFSTKRPKSSDSCLVNESFPSPYSPPGQNKVFRKGILKNSTSLSCTSSETLEYQNIAPNTRWKCYPPSHAGQSCKLVEIKRKKSPCTPIGVVSRTKSSRASKPLARQPILTPRNTPEVTRNNREVCCVKQMAEVKHAQSSNVSEKSREPHNFKRVSGCAILQGQAKETCAQGNWKSKLSGKSQMNWPKETEGGLDSATERNSNGHRVHFQGLQQWDHPRKAEWKHSSESCNLDNLGPKEATLPIASVDESSEILACLPNDQDKDHIITVTHGSSLGYQVCQGTQDAPIMNESMNMDTSVGNQGIKGHSGNLLNQLLSLNEVDDKAVDDPINKMQITNLILNEPWDQQVVYIPPVLPGVGETSEEGDGSSASPERSSPIFGRLENEACDEEFTISSASSSLSAESLTSTESRNMNADLKEREDVDSSTKLLVANAMQENSTIQQEMFGQHSERLSSSAEEKRTNKDGGPEDRRAATHVVYFSHLPTSF</sequence>
<evidence type="ECO:0000256" key="1">
    <source>
        <dbReference type="SAM" id="MobiDB-lite"/>
    </source>
</evidence>
<organism evidence="2 3">
    <name type="scientific">Eublepharis macularius</name>
    <name type="common">Leopard gecko</name>
    <name type="synonym">Cyrtodactylus macularius</name>
    <dbReference type="NCBI Taxonomy" id="481883"/>
    <lineage>
        <taxon>Eukaryota</taxon>
        <taxon>Metazoa</taxon>
        <taxon>Chordata</taxon>
        <taxon>Craniata</taxon>
        <taxon>Vertebrata</taxon>
        <taxon>Euteleostomi</taxon>
        <taxon>Lepidosauria</taxon>
        <taxon>Squamata</taxon>
        <taxon>Bifurcata</taxon>
        <taxon>Gekkota</taxon>
        <taxon>Eublepharidae</taxon>
        <taxon>Eublepharinae</taxon>
        <taxon>Eublepharis</taxon>
    </lineage>
</organism>